<dbReference type="EMBL" id="JAHBOM010000010">
    <property type="protein sequence ID" value="MBU8824072.1"/>
    <property type="molecule type" value="Genomic_DNA"/>
</dbReference>
<name>A0ABS6HMZ7_MYCGD</name>
<dbReference type="Pfam" id="PF23715">
    <property type="entry name" value="DUF7157"/>
    <property type="match status" value="1"/>
</dbReference>
<dbReference type="InterPro" id="IPR055583">
    <property type="entry name" value="DUF7159"/>
</dbReference>
<accession>A0ABS6HMZ7</accession>
<dbReference type="Pfam" id="PF23717">
    <property type="entry name" value="DUF7159"/>
    <property type="match status" value="1"/>
</dbReference>
<protein>
    <recommendedName>
        <fullName evidence="6">FHA domain-containing protein</fullName>
    </recommendedName>
</protein>
<comment type="caution">
    <text evidence="4">The sequence shown here is derived from an EMBL/GenBank/DDBJ whole genome shotgun (WGS) entry which is preliminary data.</text>
</comment>
<evidence type="ECO:0000313" key="4">
    <source>
        <dbReference type="EMBL" id="MBU8824072.1"/>
    </source>
</evidence>
<evidence type="ECO:0000313" key="5">
    <source>
        <dbReference type="Proteomes" id="UP000696413"/>
    </source>
</evidence>
<dbReference type="RefSeq" id="WP_214394942.1">
    <property type="nucleotide sequence ID" value="NZ_JAHBOL010000035.1"/>
</dbReference>
<evidence type="ECO:0000256" key="1">
    <source>
        <dbReference type="SAM" id="MobiDB-lite"/>
    </source>
</evidence>
<feature type="domain" description="DUF7157" evidence="2">
    <location>
        <begin position="340"/>
        <end position="414"/>
    </location>
</feature>
<feature type="compositionally biased region" description="Pro residues" evidence="1">
    <location>
        <begin position="289"/>
        <end position="333"/>
    </location>
</feature>
<evidence type="ECO:0000259" key="2">
    <source>
        <dbReference type="Pfam" id="PF23715"/>
    </source>
</evidence>
<feature type="domain" description="DUF7159" evidence="3">
    <location>
        <begin position="2"/>
        <end position="223"/>
    </location>
</feature>
<dbReference type="InterPro" id="IPR055581">
    <property type="entry name" value="DUF7157"/>
</dbReference>
<reference evidence="4 5" key="1">
    <citation type="submission" date="2021-05" db="EMBL/GenBank/DDBJ databases">
        <title>Draft Genome Sequences of Clinical Respiratory Isolates of Mycobacterium goodii Recovered in Ireland.</title>
        <authorList>
            <person name="Flanagan P.R."/>
            <person name="Mok S."/>
            <person name="Roycroft E."/>
            <person name="Rogers T.R."/>
            <person name="Fitzgibbon M."/>
        </authorList>
    </citation>
    <scope>NUCLEOTIDE SEQUENCE [LARGE SCALE GENOMIC DNA]</scope>
    <source>
        <strain evidence="4 5">14IE55</strain>
    </source>
</reference>
<keyword evidence="5" id="KW-1185">Reference proteome</keyword>
<gene>
    <name evidence="4" type="ORF">KL859_14480</name>
</gene>
<dbReference type="PRINTS" id="PR01217">
    <property type="entry name" value="PRICHEXTENSN"/>
</dbReference>
<proteinExistence type="predicted"/>
<organism evidence="4 5">
    <name type="scientific">Mycolicibacterium goodii</name>
    <name type="common">Mycobacterium goodii</name>
    <dbReference type="NCBI Taxonomy" id="134601"/>
    <lineage>
        <taxon>Bacteria</taxon>
        <taxon>Bacillati</taxon>
        <taxon>Actinomycetota</taxon>
        <taxon>Actinomycetes</taxon>
        <taxon>Mycobacteriales</taxon>
        <taxon>Mycobacteriaceae</taxon>
        <taxon>Mycolicibacterium</taxon>
    </lineage>
</organism>
<evidence type="ECO:0000259" key="3">
    <source>
        <dbReference type="Pfam" id="PF23717"/>
    </source>
</evidence>
<dbReference type="Proteomes" id="UP000696413">
    <property type="component" value="Unassembled WGS sequence"/>
</dbReference>
<sequence length="417" mass="41823">MDLVLGLAMTSRAIRWVLVEGTTGAGDPVDRGAIAVDDAAAYEPDGLLRGLVDDTVADGRYRIHAIGVTWTCDAAALAGHVMGALESWGHTNVFAVSEVEAAGILASGIAEITGHDDVAVCIIESDAAVAATVTADAVSADRIARTPGDDSSAELIENLKAVLQEATGGHTDGIFLLGSECDDLIVASLAETATVPVVSAAEADLAYPRGAALAAALAVNTPADEPKRLHLTKVGVLTSVLGAAVVTLVVATSAAVGIQLHPGAVAPAAEVAEAGNSVPAAKPATPAAAPRPKPPAAPAPAPEAVPAPEAAPAPAAPAPEAAPAPAAPAPEAAPAPVAEVNNVPVAEPPAYVPPAPEAPAPEPAYVPPAPAYVPPPPPAFIPPPPPPPVTYPQPRLRDRIIERIPIINRFHEPKPWG</sequence>
<feature type="region of interest" description="Disordered" evidence="1">
    <location>
        <begin position="280"/>
        <end position="333"/>
    </location>
</feature>
<evidence type="ECO:0008006" key="6">
    <source>
        <dbReference type="Google" id="ProtNLM"/>
    </source>
</evidence>